<protein>
    <submittedName>
        <fullName evidence="2">Na-translocating system protein MpsC family protein</fullName>
    </submittedName>
</protein>
<dbReference type="Proteomes" id="UP001623041">
    <property type="component" value="Unassembled WGS sequence"/>
</dbReference>
<feature type="domain" description="Na+-translocating membrane potential-generating system MpsC" evidence="1">
    <location>
        <begin position="9"/>
        <end position="115"/>
    </location>
</feature>
<gene>
    <name evidence="2" type="ORF">ACJEBI_10915</name>
</gene>
<keyword evidence="3" id="KW-1185">Reference proteome</keyword>
<sequence length="122" mass="14289">MIKHTDPKTFEAEFLSFVNNYVKKQGGKGPKSAEVRFMGDTIVYFLRGILTERERKLIQSPEGQRVVIESRRVFLEMDKEHRLAKFEEFLGCKVLENYESWNLENDSAIAVLLLEKNMWKSS</sequence>
<proteinExistence type="predicted"/>
<dbReference type="InterPro" id="IPR018745">
    <property type="entry name" value="MpsC"/>
</dbReference>
<evidence type="ECO:0000313" key="3">
    <source>
        <dbReference type="Proteomes" id="UP001623041"/>
    </source>
</evidence>
<dbReference type="RefSeq" id="WP_406580596.1">
    <property type="nucleotide sequence ID" value="NZ_JBJHQH010000006.1"/>
</dbReference>
<comment type="caution">
    <text evidence="2">The sequence shown here is derived from an EMBL/GenBank/DDBJ whole genome shotgun (WGS) entry which is preliminary data.</text>
</comment>
<dbReference type="EMBL" id="JBJHQH010000006">
    <property type="protein sequence ID" value="MFK9091991.1"/>
    <property type="molecule type" value="Genomic_DNA"/>
</dbReference>
<evidence type="ECO:0000313" key="2">
    <source>
        <dbReference type="EMBL" id="MFK9091991.1"/>
    </source>
</evidence>
<name>A0ABW8REY7_9BACI</name>
<organism evidence="2 3">
    <name type="scientific">Bacillus salipaludis</name>
    <dbReference type="NCBI Taxonomy" id="2547811"/>
    <lineage>
        <taxon>Bacteria</taxon>
        <taxon>Bacillati</taxon>
        <taxon>Bacillota</taxon>
        <taxon>Bacilli</taxon>
        <taxon>Bacillales</taxon>
        <taxon>Bacillaceae</taxon>
        <taxon>Bacillus</taxon>
    </lineage>
</organism>
<dbReference type="Pfam" id="PF10057">
    <property type="entry name" value="MpsC"/>
    <property type="match status" value="1"/>
</dbReference>
<accession>A0ABW8REY7</accession>
<evidence type="ECO:0000259" key="1">
    <source>
        <dbReference type="Pfam" id="PF10057"/>
    </source>
</evidence>
<reference evidence="2 3" key="1">
    <citation type="submission" date="2024-11" db="EMBL/GenBank/DDBJ databases">
        <authorList>
            <person name="Lucas J.A."/>
        </authorList>
    </citation>
    <scope>NUCLEOTIDE SEQUENCE [LARGE SCALE GENOMIC DNA]</scope>
    <source>
        <strain evidence="2 3">Z 5.4</strain>
    </source>
</reference>